<evidence type="ECO:0000256" key="11">
    <source>
        <dbReference type="ARBA" id="ARBA00030781"/>
    </source>
</evidence>
<sequence>MSLLSFRVEQGDISRGCGFRSCCWTISRAVISSGILFRKKNQVKKGCSSVNDDLFVITDAPIHPEEVSAKVESRDAGAVTIFCGTVREWTKGRRTLYLEYQAYESMAVKKLAEIGGQVQDKWPAAKVAITHRVGRLEISDLAVVIAVSSPHRKAAYEANEYVIEQIKKVVPIWKKEHWEDGEQWIGDQLQQVEYPDGKPMKGSGTDD</sequence>
<evidence type="ECO:0000256" key="9">
    <source>
        <dbReference type="ARBA" id="ARBA00029745"/>
    </source>
</evidence>
<evidence type="ECO:0000256" key="4">
    <source>
        <dbReference type="ARBA" id="ARBA00013858"/>
    </source>
</evidence>
<dbReference type="InterPro" id="IPR003448">
    <property type="entry name" value="Mopterin_biosynth_MoaE"/>
</dbReference>
<evidence type="ECO:0000313" key="14">
    <source>
        <dbReference type="EMBL" id="QHE62739.1"/>
    </source>
</evidence>
<dbReference type="KEGG" id="bvq:FHE72_18210"/>
<dbReference type="CDD" id="cd00756">
    <property type="entry name" value="MoaE"/>
    <property type="match status" value="1"/>
</dbReference>
<evidence type="ECO:0000313" key="15">
    <source>
        <dbReference type="Proteomes" id="UP000465062"/>
    </source>
</evidence>
<evidence type="ECO:0000256" key="7">
    <source>
        <dbReference type="ARBA" id="ARBA00025448"/>
    </source>
</evidence>
<comment type="similarity">
    <text evidence="2">Belongs to the MoaE family.</text>
</comment>
<dbReference type="FunFam" id="3.90.1170.40:FF:000003">
    <property type="entry name" value="Molybdopterin converting factor subunit 2"/>
    <property type="match status" value="1"/>
</dbReference>
<evidence type="ECO:0000256" key="12">
    <source>
        <dbReference type="ARBA" id="ARBA00032474"/>
    </source>
</evidence>
<accession>A0A6I6US14</accession>
<protein>
    <recommendedName>
        <fullName evidence="4">Molybdopterin synthase catalytic subunit</fullName>
        <ecNumber evidence="3">2.8.1.12</ecNumber>
    </recommendedName>
    <alternativeName>
        <fullName evidence="11">MPT synthase subunit 2</fullName>
    </alternativeName>
    <alternativeName>
        <fullName evidence="9">Molybdenum cofactor biosynthesis protein E</fullName>
    </alternativeName>
    <alternativeName>
        <fullName evidence="10">Molybdopterin-converting factor large subunit</fullName>
    </alternativeName>
    <alternativeName>
        <fullName evidence="12">Molybdopterin-converting factor subunit 2</fullName>
    </alternativeName>
</protein>
<organism evidence="14 15">
    <name type="scientific">Rossellomorea vietnamensis</name>
    <dbReference type="NCBI Taxonomy" id="218284"/>
    <lineage>
        <taxon>Bacteria</taxon>
        <taxon>Bacillati</taxon>
        <taxon>Bacillota</taxon>
        <taxon>Bacilli</taxon>
        <taxon>Bacillales</taxon>
        <taxon>Bacillaceae</taxon>
        <taxon>Rossellomorea</taxon>
    </lineage>
</organism>
<evidence type="ECO:0000256" key="1">
    <source>
        <dbReference type="ARBA" id="ARBA00005046"/>
    </source>
</evidence>
<dbReference type="GO" id="GO:0006777">
    <property type="term" value="P:Mo-molybdopterin cofactor biosynthetic process"/>
    <property type="evidence" value="ECO:0007669"/>
    <property type="project" value="UniProtKB-KW"/>
</dbReference>
<evidence type="ECO:0000256" key="3">
    <source>
        <dbReference type="ARBA" id="ARBA00011950"/>
    </source>
</evidence>
<evidence type="ECO:0000256" key="8">
    <source>
        <dbReference type="ARBA" id="ARBA00026066"/>
    </source>
</evidence>
<comment type="function">
    <text evidence="7">Converts molybdopterin precursor Z into molybdopterin. This requires the incorporation of two sulfur atoms into precursor Z to generate a dithiolene group. The sulfur is provided by MoaD.</text>
</comment>
<dbReference type="EMBL" id="CP047394">
    <property type="protein sequence ID" value="QHE62739.1"/>
    <property type="molecule type" value="Genomic_DNA"/>
</dbReference>
<comment type="pathway">
    <text evidence="1">Cofactor biosynthesis; molybdopterin biosynthesis.</text>
</comment>
<dbReference type="Gene3D" id="3.90.1170.40">
    <property type="entry name" value="Molybdopterin biosynthesis MoaE subunit"/>
    <property type="match status" value="1"/>
</dbReference>
<dbReference type="InterPro" id="IPR036563">
    <property type="entry name" value="MoaE_sf"/>
</dbReference>
<dbReference type="AlphaFoldDB" id="A0A6I6US14"/>
<evidence type="ECO:0000256" key="6">
    <source>
        <dbReference type="ARBA" id="ARBA00023150"/>
    </source>
</evidence>
<reference evidence="14 15" key="1">
    <citation type="submission" date="2019-06" db="EMBL/GenBank/DDBJ databases">
        <title>An operon consisting of a P-type ATPase gene and a transcriptional regular gene given the different cadmium resistance in Bacillus vietamensis 151-6 and Bacillus marisflavi 151-25.</title>
        <authorList>
            <person name="Yu X."/>
        </authorList>
    </citation>
    <scope>NUCLEOTIDE SEQUENCE [LARGE SCALE GENOMIC DNA]</scope>
    <source>
        <strain evidence="14 15">151-6</strain>
    </source>
</reference>
<dbReference type="GO" id="GO:0030366">
    <property type="term" value="F:molybdopterin synthase activity"/>
    <property type="evidence" value="ECO:0007669"/>
    <property type="project" value="UniProtKB-EC"/>
</dbReference>
<proteinExistence type="inferred from homology"/>
<dbReference type="Proteomes" id="UP000465062">
    <property type="component" value="Chromosome"/>
</dbReference>
<dbReference type="EC" id="2.8.1.12" evidence="3"/>
<dbReference type="SUPFAM" id="SSF54690">
    <property type="entry name" value="Molybdopterin synthase subunit MoaE"/>
    <property type="match status" value="1"/>
</dbReference>
<evidence type="ECO:0000256" key="10">
    <source>
        <dbReference type="ARBA" id="ARBA00030407"/>
    </source>
</evidence>
<evidence type="ECO:0000256" key="5">
    <source>
        <dbReference type="ARBA" id="ARBA00022679"/>
    </source>
</evidence>
<gene>
    <name evidence="14" type="ORF">FHE72_18210</name>
</gene>
<dbReference type="PANTHER" id="PTHR23404">
    <property type="entry name" value="MOLYBDOPTERIN SYNTHASE RELATED"/>
    <property type="match status" value="1"/>
</dbReference>
<evidence type="ECO:0000256" key="2">
    <source>
        <dbReference type="ARBA" id="ARBA00005426"/>
    </source>
</evidence>
<keyword evidence="5" id="KW-0808">Transferase</keyword>
<dbReference type="Pfam" id="PF02391">
    <property type="entry name" value="MoaE"/>
    <property type="match status" value="1"/>
</dbReference>
<name>A0A6I6US14_9BACI</name>
<comment type="catalytic activity">
    <reaction evidence="13">
        <text>2 [molybdopterin-synthase sulfur-carrier protein]-C-terminal-Gly-aminoethanethioate + cyclic pyranopterin phosphate + H2O = molybdopterin + 2 [molybdopterin-synthase sulfur-carrier protein]-C-terminal Gly-Gly + 2 H(+)</text>
        <dbReference type="Rhea" id="RHEA:26333"/>
        <dbReference type="Rhea" id="RHEA-COMP:12202"/>
        <dbReference type="Rhea" id="RHEA-COMP:19907"/>
        <dbReference type="ChEBI" id="CHEBI:15377"/>
        <dbReference type="ChEBI" id="CHEBI:15378"/>
        <dbReference type="ChEBI" id="CHEBI:58698"/>
        <dbReference type="ChEBI" id="CHEBI:59648"/>
        <dbReference type="ChEBI" id="CHEBI:90778"/>
        <dbReference type="ChEBI" id="CHEBI:232372"/>
        <dbReference type="EC" id="2.8.1.12"/>
    </reaction>
</comment>
<evidence type="ECO:0000256" key="13">
    <source>
        <dbReference type="ARBA" id="ARBA00049878"/>
    </source>
</evidence>
<keyword evidence="6" id="KW-0501">Molybdenum cofactor biosynthesis</keyword>
<comment type="subunit">
    <text evidence="8">Heterotetramer of 2 MoaD subunits and 2 MoaE subunits. Also stable as homodimer. The enzyme changes between these two forms during catalysis.</text>
</comment>